<gene>
    <name evidence="2" type="ORF">H4R26_006160</name>
</gene>
<dbReference type="EMBL" id="JANBQF010001772">
    <property type="protein sequence ID" value="KAJ1996537.1"/>
    <property type="molecule type" value="Genomic_DNA"/>
</dbReference>
<dbReference type="GO" id="GO:0052861">
    <property type="term" value="F:endo-1,3(4)-beta-glucanase activity"/>
    <property type="evidence" value="ECO:0007669"/>
    <property type="project" value="InterPro"/>
</dbReference>
<evidence type="ECO:0000313" key="3">
    <source>
        <dbReference type="Proteomes" id="UP001150907"/>
    </source>
</evidence>
<keyword evidence="3" id="KW-1185">Reference proteome</keyword>
<dbReference type="AlphaFoldDB" id="A0A9W8BBG8"/>
<dbReference type="PANTHER" id="PTHR31983">
    <property type="entry name" value="ENDO-1,3(4)-BETA-GLUCANASE 1"/>
    <property type="match status" value="1"/>
</dbReference>
<reference evidence="2" key="1">
    <citation type="submission" date="2022-07" db="EMBL/GenBank/DDBJ databases">
        <title>Phylogenomic reconstructions and comparative analyses of Kickxellomycotina fungi.</title>
        <authorList>
            <person name="Reynolds N.K."/>
            <person name="Stajich J.E."/>
            <person name="Barry K."/>
            <person name="Grigoriev I.V."/>
            <person name="Crous P."/>
            <person name="Smith M.E."/>
        </authorList>
    </citation>
    <scope>NUCLEOTIDE SEQUENCE</scope>
    <source>
        <strain evidence="2">IMI 214461</strain>
    </source>
</reference>
<dbReference type="InterPro" id="IPR040451">
    <property type="entry name" value="GH81_N"/>
</dbReference>
<feature type="non-terminal residue" evidence="2">
    <location>
        <position position="200"/>
    </location>
</feature>
<dbReference type="Pfam" id="PF03639">
    <property type="entry name" value="Glyco_hydro_81"/>
    <property type="match status" value="1"/>
</dbReference>
<accession>A0A9W8BBG8</accession>
<dbReference type="Gene3D" id="2.70.98.30">
    <property type="entry name" value="Golgi alpha-mannosidase II, domain 4"/>
    <property type="match status" value="1"/>
</dbReference>
<sequence>MLTLSTIHAIINVDESCGLGAAMIKLNSGATWLVCCDSQVSLRQSGTSQLVSSDPVVGAVRLALVNEACSQALPALLQAKDTIPVGGTVSVESDDDSATFAIQWHTQGGPADQLLMCALPHHQSSLVDAQWVEEIGKYWTSMGQVRGVRGSRWQLVEAVEALGFSGRTKLSEADRSVLRELVLADVSALPNDVNVLPPDP</sequence>
<dbReference type="PANTHER" id="PTHR31983:SF0">
    <property type="entry name" value="GLUCAN ENDO-1,3-BETA-D-GLUCOSIDASE 2"/>
    <property type="match status" value="1"/>
</dbReference>
<organism evidence="2 3">
    <name type="scientific">Coemansia thaxteri</name>
    <dbReference type="NCBI Taxonomy" id="2663907"/>
    <lineage>
        <taxon>Eukaryota</taxon>
        <taxon>Fungi</taxon>
        <taxon>Fungi incertae sedis</taxon>
        <taxon>Zoopagomycota</taxon>
        <taxon>Kickxellomycotina</taxon>
        <taxon>Kickxellomycetes</taxon>
        <taxon>Kickxellales</taxon>
        <taxon>Kickxellaceae</taxon>
        <taxon>Coemansia</taxon>
    </lineage>
</organism>
<dbReference type="OrthoDB" id="4473401at2759"/>
<comment type="caution">
    <text evidence="2">The sequence shown here is derived from an EMBL/GenBank/DDBJ whole genome shotgun (WGS) entry which is preliminary data.</text>
</comment>
<feature type="domain" description="Glycosyl hydrolase family 81 N-terminal" evidence="1">
    <location>
        <begin position="23"/>
        <end position="158"/>
    </location>
</feature>
<dbReference type="InterPro" id="IPR005200">
    <property type="entry name" value="Endo-beta-glucanase"/>
</dbReference>
<evidence type="ECO:0000259" key="1">
    <source>
        <dbReference type="Pfam" id="PF03639"/>
    </source>
</evidence>
<protein>
    <recommendedName>
        <fullName evidence="1">Glycosyl hydrolase family 81 N-terminal domain-containing protein</fullName>
    </recommendedName>
</protein>
<name>A0A9W8BBG8_9FUNG</name>
<evidence type="ECO:0000313" key="2">
    <source>
        <dbReference type="EMBL" id="KAJ1996537.1"/>
    </source>
</evidence>
<proteinExistence type="predicted"/>
<dbReference type="Proteomes" id="UP001150907">
    <property type="component" value="Unassembled WGS sequence"/>
</dbReference>